<dbReference type="SUPFAM" id="SSF53098">
    <property type="entry name" value="Ribonuclease H-like"/>
    <property type="match status" value="1"/>
</dbReference>
<evidence type="ECO:0000313" key="3">
    <source>
        <dbReference type="EMBL" id="GAA0170721.1"/>
    </source>
</evidence>
<dbReference type="InterPro" id="IPR054722">
    <property type="entry name" value="PolX-like_BBD"/>
</dbReference>
<dbReference type="GO" id="GO:0003676">
    <property type="term" value="F:nucleic acid binding"/>
    <property type="evidence" value="ECO:0007669"/>
    <property type="project" value="InterPro"/>
</dbReference>
<evidence type="ECO:0000259" key="2">
    <source>
        <dbReference type="Pfam" id="PF22936"/>
    </source>
</evidence>
<dbReference type="InterPro" id="IPR012337">
    <property type="entry name" value="RNaseH-like_sf"/>
</dbReference>
<dbReference type="AlphaFoldDB" id="A0AAV3R668"/>
<dbReference type="InterPro" id="IPR039537">
    <property type="entry name" value="Retrotran_Ty1/copia-like"/>
</dbReference>
<keyword evidence="4" id="KW-1185">Reference proteome</keyword>
<evidence type="ECO:0000256" key="1">
    <source>
        <dbReference type="ARBA" id="ARBA00022670"/>
    </source>
</evidence>
<dbReference type="Gene3D" id="3.30.420.10">
    <property type="entry name" value="Ribonuclease H-like superfamily/Ribonuclease H"/>
    <property type="match status" value="1"/>
</dbReference>
<comment type="caution">
    <text evidence="3">The sequence shown here is derived from an EMBL/GenBank/DDBJ whole genome shotgun (WGS) entry which is preliminary data.</text>
</comment>
<dbReference type="GO" id="GO:0006508">
    <property type="term" value="P:proteolysis"/>
    <property type="evidence" value="ECO:0007669"/>
    <property type="project" value="UniProtKB-KW"/>
</dbReference>
<reference evidence="3 4" key="1">
    <citation type="submission" date="2024-01" db="EMBL/GenBank/DDBJ databases">
        <title>The complete chloroplast genome sequence of Lithospermum erythrorhizon: insights into the phylogenetic relationship among Boraginaceae species and the maternal lineages of purple gromwells.</title>
        <authorList>
            <person name="Okada T."/>
            <person name="Watanabe K."/>
        </authorList>
    </citation>
    <scope>NUCLEOTIDE SEQUENCE [LARGE SCALE GENOMIC DNA]</scope>
</reference>
<dbReference type="Pfam" id="PF22936">
    <property type="entry name" value="Pol_BBD"/>
    <property type="match status" value="1"/>
</dbReference>
<dbReference type="Proteomes" id="UP001454036">
    <property type="component" value="Unassembled WGS sequence"/>
</dbReference>
<dbReference type="PANTHER" id="PTHR42648">
    <property type="entry name" value="TRANSPOSASE, PUTATIVE-RELATED"/>
    <property type="match status" value="1"/>
</dbReference>
<organism evidence="3 4">
    <name type="scientific">Lithospermum erythrorhizon</name>
    <name type="common">Purple gromwell</name>
    <name type="synonym">Lithospermum officinale var. erythrorhizon</name>
    <dbReference type="NCBI Taxonomy" id="34254"/>
    <lineage>
        <taxon>Eukaryota</taxon>
        <taxon>Viridiplantae</taxon>
        <taxon>Streptophyta</taxon>
        <taxon>Embryophyta</taxon>
        <taxon>Tracheophyta</taxon>
        <taxon>Spermatophyta</taxon>
        <taxon>Magnoliopsida</taxon>
        <taxon>eudicotyledons</taxon>
        <taxon>Gunneridae</taxon>
        <taxon>Pentapetalae</taxon>
        <taxon>asterids</taxon>
        <taxon>lamiids</taxon>
        <taxon>Boraginales</taxon>
        <taxon>Boraginaceae</taxon>
        <taxon>Boraginoideae</taxon>
        <taxon>Lithospermeae</taxon>
        <taxon>Lithospermum</taxon>
    </lineage>
</organism>
<protein>
    <recommendedName>
        <fullName evidence="2">Retrovirus-related Pol polyprotein from transposon TNT 1-94-like beta-barrel domain-containing protein</fullName>
    </recommendedName>
</protein>
<feature type="domain" description="Retrovirus-related Pol polyprotein from transposon TNT 1-94-like beta-barrel" evidence="2">
    <location>
        <begin position="46"/>
        <end position="109"/>
    </location>
</feature>
<proteinExistence type="predicted"/>
<keyword evidence="1" id="KW-0645">Protease</keyword>
<accession>A0AAV3R668</accession>
<dbReference type="GO" id="GO:0008233">
    <property type="term" value="F:peptidase activity"/>
    <property type="evidence" value="ECO:0007669"/>
    <property type="project" value="UniProtKB-KW"/>
</dbReference>
<dbReference type="EMBL" id="BAABME010007367">
    <property type="protein sequence ID" value="GAA0170721.1"/>
    <property type="molecule type" value="Genomic_DNA"/>
</dbReference>
<keyword evidence="1" id="KW-0378">Hydrolase</keyword>
<evidence type="ECO:0000313" key="4">
    <source>
        <dbReference type="Proteomes" id="UP001454036"/>
    </source>
</evidence>
<gene>
    <name evidence="3" type="ORF">LIER_24920</name>
</gene>
<dbReference type="InterPro" id="IPR036397">
    <property type="entry name" value="RNaseH_sf"/>
</dbReference>
<sequence>MQMQKDLDKMKQGAEGKRVNLAHFEDFAGMSFNSGDFSICDTGIGIVDTGATSHMCSSNVLFMTLNKLDHFIPITLPDDSIKNVDVKETIQFHNHVILHDCFYVPVFNCSYTPQQIRVVERKHKHLLQVARAIMFQSHLLKVFWGEVAFNATYIINRIPSAVHN</sequence>
<name>A0AAV3R668_LITER</name>
<dbReference type="PANTHER" id="PTHR42648:SF31">
    <property type="entry name" value="RNA-DIRECTED DNA POLYMERASE"/>
    <property type="match status" value="1"/>
</dbReference>